<dbReference type="InterPro" id="IPR016171">
    <property type="entry name" value="Vanillyl_alc_oxidase_C-sub2"/>
</dbReference>
<dbReference type="Gene3D" id="1.10.45.10">
    <property type="entry name" value="Vanillyl-alcohol Oxidase, Chain A, domain 4"/>
    <property type="match status" value="1"/>
</dbReference>
<dbReference type="PANTHER" id="PTHR43762">
    <property type="entry name" value="L-GULONOLACTONE OXIDASE"/>
    <property type="match status" value="1"/>
</dbReference>
<dbReference type="PANTHER" id="PTHR43762:SF1">
    <property type="entry name" value="D-ARABINONO-1,4-LACTONE OXIDASE"/>
    <property type="match status" value="1"/>
</dbReference>
<dbReference type="AlphaFoldDB" id="A0A4R1HV71"/>
<dbReference type="InterPro" id="IPR036318">
    <property type="entry name" value="FAD-bd_PCMH-like_sf"/>
</dbReference>
<dbReference type="InterPro" id="IPR006094">
    <property type="entry name" value="Oxid_FAD_bind_N"/>
</dbReference>
<evidence type="ECO:0000259" key="5">
    <source>
        <dbReference type="PROSITE" id="PS51387"/>
    </source>
</evidence>
<dbReference type="InterPro" id="IPR016166">
    <property type="entry name" value="FAD-bd_PCMH"/>
</dbReference>
<accession>A0A4R1HV71</accession>
<dbReference type="GO" id="GO:0003885">
    <property type="term" value="F:D-arabinono-1,4-lactone oxidase activity"/>
    <property type="evidence" value="ECO:0007669"/>
    <property type="project" value="InterPro"/>
</dbReference>
<evidence type="ECO:0000256" key="1">
    <source>
        <dbReference type="ARBA" id="ARBA00005147"/>
    </source>
</evidence>
<dbReference type="OrthoDB" id="9800184at2"/>
<dbReference type="Pfam" id="PF04030">
    <property type="entry name" value="ALO"/>
    <property type="match status" value="1"/>
</dbReference>
<dbReference type="GO" id="GO:0016020">
    <property type="term" value="C:membrane"/>
    <property type="evidence" value="ECO:0007669"/>
    <property type="project" value="InterPro"/>
</dbReference>
<protein>
    <submittedName>
        <fullName evidence="6">FAD-linked oxidoreductase</fullName>
    </submittedName>
</protein>
<dbReference type="NCBIfam" id="TIGR01679">
    <property type="entry name" value="bact_FAD_ox"/>
    <property type="match status" value="1"/>
</dbReference>
<dbReference type="EMBL" id="SMFZ01000002">
    <property type="protein sequence ID" value="TCK21362.1"/>
    <property type="molecule type" value="Genomic_DNA"/>
</dbReference>
<keyword evidence="3" id="KW-0060">Ascorbate biosynthesis</keyword>
<comment type="similarity">
    <text evidence="2">Belongs to the oxygen-dependent FAD-linked oxidoreductase family.</text>
</comment>
<dbReference type="Proteomes" id="UP000295560">
    <property type="component" value="Unassembled WGS sequence"/>
</dbReference>
<dbReference type="Gene3D" id="3.30.43.10">
    <property type="entry name" value="Uridine Diphospho-n-acetylenolpyruvylglucosamine Reductase, domain 2"/>
    <property type="match status" value="1"/>
</dbReference>
<dbReference type="GO" id="GO:0019853">
    <property type="term" value="P:L-ascorbic acid biosynthetic process"/>
    <property type="evidence" value="ECO:0007669"/>
    <property type="project" value="UniProtKB-UniPathway"/>
</dbReference>
<comment type="caution">
    <text evidence="6">The sequence shown here is derived from an EMBL/GenBank/DDBJ whole genome shotgun (WGS) entry which is preliminary data.</text>
</comment>
<feature type="domain" description="FAD-binding PCMH-type" evidence="5">
    <location>
        <begin position="9"/>
        <end position="178"/>
    </location>
</feature>
<dbReference type="InterPro" id="IPR007173">
    <property type="entry name" value="ALO_C"/>
</dbReference>
<dbReference type="GO" id="GO:0080049">
    <property type="term" value="F:L-gulono-1,4-lactone dehydrogenase activity"/>
    <property type="evidence" value="ECO:0007669"/>
    <property type="project" value="TreeGrafter"/>
</dbReference>
<dbReference type="InterPro" id="IPR006093">
    <property type="entry name" value="Oxy_OxRdtase_FAD_BS"/>
</dbReference>
<dbReference type="InterPro" id="IPR016167">
    <property type="entry name" value="FAD-bd_PCMH_sub1"/>
</dbReference>
<organism evidence="6 7">
    <name type="scientific">Pseudonocardia endophytica</name>
    <dbReference type="NCBI Taxonomy" id="401976"/>
    <lineage>
        <taxon>Bacteria</taxon>
        <taxon>Bacillati</taxon>
        <taxon>Actinomycetota</taxon>
        <taxon>Actinomycetes</taxon>
        <taxon>Pseudonocardiales</taxon>
        <taxon>Pseudonocardiaceae</taxon>
        <taxon>Pseudonocardia</taxon>
    </lineage>
</organism>
<gene>
    <name evidence="6" type="ORF">EV378_5344</name>
</gene>
<dbReference type="PIRSF" id="PIRSF000136">
    <property type="entry name" value="LGO_GLO"/>
    <property type="match status" value="1"/>
</dbReference>
<dbReference type="SUPFAM" id="SSF56176">
    <property type="entry name" value="FAD-binding/transporter-associated domain-like"/>
    <property type="match status" value="1"/>
</dbReference>
<dbReference type="Gene3D" id="3.30.465.10">
    <property type="match status" value="1"/>
</dbReference>
<evidence type="ECO:0000256" key="2">
    <source>
        <dbReference type="ARBA" id="ARBA00005466"/>
    </source>
</evidence>
<comment type="pathway">
    <text evidence="1">Cofactor biosynthesis; L-ascorbate biosynthesis.</text>
</comment>
<keyword evidence="7" id="KW-1185">Reference proteome</keyword>
<dbReference type="Pfam" id="PF01565">
    <property type="entry name" value="FAD_binding_4"/>
    <property type="match status" value="1"/>
</dbReference>
<evidence type="ECO:0000313" key="6">
    <source>
        <dbReference type="EMBL" id="TCK21362.1"/>
    </source>
</evidence>
<proteinExistence type="inferred from homology"/>
<dbReference type="RefSeq" id="WP_132430117.1">
    <property type="nucleotide sequence ID" value="NZ_SMFZ01000002.1"/>
</dbReference>
<reference evidence="6 7" key="1">
    <citation type="submission" date="2019-03" db="EMBL/GenBank/DDBJ databases">
        <title>Sequencing the genomes of 1000 actinobacteria strains.</title>
        <authorList>
            <person name="Klenk H.-P."/>
        </authorList>
    </citation>
    <scope>NUCLEOTIDE SEQUENCE [LARGE SCALE GENOMIC DNA]</scope>
    <source>
        <strain evidence="6 7">DSM 44969</strain>
    </source>
</reference>
<dbReference type="InterPro" id="IPR010031">
    <property type="entry name" value="FAD_lactone_oxidase-like"/>
</dbReference>
<dbReference type="Gene3D" id="3.30.70.2520">
    <property type="match status" value="1"/>
</dbReference>
<dbReference type="UniPathway" id="UPA00132"/>
<keyword evidence="4" id="KW-0560">Oxidoreductase</keyword>
<dbReference type="GO" id="GO:0071949">
    <property type="term" value="F:FAD binding"/>
    <property type="evidence" value="ECO:0007669"/>
    <property type="project" value="InterPro"/>
</dbReference>
<sequence>MSWSNWAGNVRTDPAWTVHARDTSEVAGAVKAAAREGMRVKALGSGHSFTPIAVADGVAVRVPSGPGLVRVDGPRATVPAGITLRELNPLLWRRGLALPNLGDIDAQTVAGAISTGTHGTGAGYRSIAAQVRALELVLADGSVLSCSDTENADVFRHARVGLGALGVITTVTLECVPAFRLHAVEAALPLSRVLAEVDEMASANEHFEFYWFPHTDIAATKRNNRTEADGPVRGRVAEWVGDDLLGNGVFELTCRLGARVPSLVPRINRLVADQFAAAEYVDRSYDVFCSPRRVRFLEMEYAIPREALPEAFAGLRAAVDRHGQAVTFPVEVRVLDGDDIPLSTSSGRDTAYIAVHVFRGQPHAAYFGAVESVMTALGGRPHWGKMHTRTATSLRASYDGFDAFVALRDRLDPEGRFRNAYLDRVLGVPATCASET</sequence>
<dbReference type="PROSITE" id="PS51387">
    <property type="entry name" value="FAD_PCMH"/>
    <property type="match status" value="1"/>
</dbReference>
<name>A0A4R1HV71_PSEEN</name>
<evidence type="ECO:0000256" key="4">
    <source>
        <dbReference type="ARBA" id="ARBA00023002"/>
    </source>
</evidence>
<dbReference type="InterPro" id="IPR016169">
    <property type="entry name" value="FAD-bd_PCMH_sub2"/>
</dbReference>
<dbReference type="PROSITE" id="PS00862">
    <property type="entry name" value="OX2_COVAL_FAD"/>
    <property type="match status" value="1"/>
</dbReference>
<evidence type="ECO:0000256" key="3">
    <source>
        <dbReference type="ARBA" id="ARBA00022644"/>
    </source>
</evidence>
<evidence type="ECO:0000313" key="7">
    <source>
        <dbReference type="Proteomes" id="UP000295560"/>
    </source>
</evidence>